<dbReference type="InterPro" id="IPR007527">
    <property type="entry name" value="Znf_SWIM"/>
</dbReference>
<dbReference type="EMBL" id="OX465081">
    <property type="protein sequence ID" value="CAI9286353.1"/>
    <property type="molecule type" value="Genomic_DNA"/>
</dbReference>
<dbReference type="Pfam" id="PF04434">
    <property type="entry name" value="SWIM"/>
    <property type="match status" value="1"/>
</dbReference>
<dbReference type="GO" id="GO:0003677">
    <property type="term" value="F:DNA binding"/>
    <property type="evidence" value="ECO:0007669"/>
    <property type="project" value="UniProtKB-KW"/>
</dbReference>
<dbReference type="GO" id="GO:0004803">
    <property type="term" value="F:transposase activity"/>
    <property type="evidence" value="ECO:0007669"/>
    <property type="project" value="InterPro"/>
</dbReference>
<name>A0AA35Z667_LACSI</name>
<feature type="compositionally biased region" description="Acidic residues" evidence="8">
    <location>
        <begin position="67"/>
        <end position="95"/>
    </location>
</feature>
<evidence type="ECO:0000259" key="9">
    <source>
        <dbReference type="PROSITE" id="PS50966"/>
    </source>
</evidence>
<proteinExistence type="predicted"/>
<evidence type="ECO:0000256" key="5">
    <source>
        <dbReference type="ARBA" id="ARBA00023125"/>
    </source>
</evidence>
<keyword evidence="6" id="KW-0233">DNA recombination</keyword>
<dbReference type="PROSITE" id="PS50966">
    <property type="entry name" value="ZF_SWIM"/>
    <property type="match status" value="1"/>
</dbReference>
<keyword evidence="5" id="KW-0238">DNA-binding</keyword>
<dbReference type="GO" id="GO:0008270">
    <property type="term" value="F:zinc ion binding"/>
    <property type="evidence" value="ECO:0007669"/>
    <property type="project" value="UniProtKB-KW"/>
</dbReference>
<reference evidence="10" key="1">
    <citation type="submission" date="2023-04" db="EMBL/GenBank/DDBJ databases">
        <authorList>
            <person name="Vijverberg K."/>
            <person name="Xiong W."/>
            <person name="Schranz E."/>
        </authorList>
    </citation>
    <scope>NUCLEOTIDE SEQUENCE</scope>
</reference>
<evidence type="ECO:0000256" key="2">
    <source>
        <dbReference type="ARBA" id="ARBA00022723"/>
    </source>
</evidence>
<dbReference type="SMART" id="SM00575">
    <property type="entry name" value="ZnF_PMZ"/>
    <property type="match status" value="1"/>
</dbReference>
<dbReference type="PANTHER" id="PTHR31973:SF190">
    <property type="entry name" value="MULE TRANSPOSASE DOMAIN-CONTAINING PROTEIN"/>
    <property type="match status" value="1"/>
</dbReference>
<organism evidence="10 11">
    <name type="scientific">Lactuca saligna</name>
    <name type="common">Willowleaf lettuce</name>
    <dbReference type="NCBI Taxonomy" id="75948"/>
    <lineage>
        <taxon>Eukaryota</taxon>
        <taxon>Viridiplantae</taxon>
        <taxon>Streptophyta</taxon>
        <taxon>Embryophyta</taxon>
        <taxon>Tracheophyta</taxon>
        <taxon>Spermatophyta</taxon>
        <taxon>Magnoliopsida</taxon>
        <taxon>eudicotyledons</taxon>
        <taxon>Gunneridae</taxon>
        <taxon>Pentapetalae</taxon>
        <taxon>asterids</taxon>
        <taxon>campanulids</taxon>
        <taxon>Asterales</taxon>
        <taxon>Asteraceae</taxon>
        <taxon>Cichorioideae</taxon>
        <taxon>Cichorieae</taxon>
        <taxon>Lactucinae</taxon>
        <taxon>Lactuca</taxon>
    </lineage>
</organism>
<dbReference type="InterPro" id="IPR001207">
    <property type="entry name" value="Transposase_mutator"/>
</dbReference>
<evidence type="ECO:0000313" key="11">
    <source>
        <dbReference type="Proteomes" id="UP001177003"/>
    </source>
</evidence>
<dbReference type="InterPro" id="IPR006564">
    <property type="entry name" value="Znf_PMZ"/>
</dbReference>
<feature type="region of interest" description="Disordered" evidence="8">
    <location>
        <begin position="691"/>
        <end position="714"/>
    </location>
</feature>
<keyword evidence="4" id="KW-0862">Zinc</keyword>
<keyword evidence="1" id="KW-0815">Transposition</keyword>
<dbReference type="Pfam" id="PF10551">
    <property type="entry name" value="MULE"/>
    <property type="match status" value="1"/>
</dbReference>
<evidence type="ECO:0000256" key="4">
    <source>
        <dbReference type="ARBA" id="ARBA00022833"/>
    </source>
</evidence>
<evidence type="ECO:0000256" key="1">
    <source>
        <dbReference type="ARBA" id="ARBA00022578"/>
    </source>
</evidence>
<accession>A0AA35Z667</accession>
<keyword evidence="3 7" id="KW-0863">Zinc-finger</keyword>
<dbReference type="AlphaFoldDB" id="A0AA35Z667"/>
<sequence length="714" mass="82570">MSLVPFEPNKQDMVNEFKDDSYFPVPKETDTMQEITVDINCHNHREMLDDFEPFSSDGYQNMGEFEREVEAEEEQDEEDEQGHADDSEEHTEEYDDFNYIVDPEAILDDWDVDMREFHSCVDEVEWFGQGPNIELDLNQDDDLGVINNDDFESTGYEEDLRKRMLKNLNKKISRSTEEEQWLVKTVIDEHLCLQSRNVKACTSRYLASTILQKVDSNPRIPITALQEELQMDLELSISRMKVFKAKSIAKEQLYGEYERQYNLLRDYCLELQTNNPGTTVKLEVCNEPNPDVQTRIFKRIYICLGALKLGFKYGKRELLGLDGCFLKGPHPGLILTVVGLDSNNGIYPLAYAVVEAETTSSWTWFLECLGDDLDLDASCNFTFVSDRQKGIIPAIAKVFPNAEHRWCLRHIHENMKLQWRGEEFRDHLWRCVTYTTIRHFERTMDEFKDFSAEAREWLSKIPPVHWARSHFSGRAHSDCLLNNLCEVFNSKLERGRDKPIITCLEYIRVYLMKRHCIVQNEIDKCKSLLTPTATTILDTIKTAASKYKALFCGSGKYQVTGMMFDQYVVNLKEGTCSCRYWEITGIVCRHGICAIWEHVQNGEKAQQPEYWAHPCYKLETSRAMYSNKIDPINGRSMWPKSRCPTTLIPPTHHTQVGRPKKNRRRAIDEPTNQSKNLSRKFLTVTCSKCHNKGHNSRTCKGQGGSSQRAVGGSS</sequence>
<dbReference type="InterPro" id="IPR018289">
    <property type="entry name" value="MULE_transposase_dom"/>
</dbReference>
<keyword evidence="11" id="KW-1185">Reference proteome</keyword>
<feature type="region of interest" description="Disordered" evidence="8">
    <location>
        <begin position="648"/>
        <end position="674"/>
    </location>
</feature>
<evidence type="ECO:0000256" key="8">
    <source>
        <dbReference type="SAM" id="MobiDB-lite"/>
    </source>
</evidence>
<dbReference type="PANTHER" id="PTHR31973">
    <property type="entry name" value="POLYPROTEIN, PUTATIVE-RELATED"/>
    <property type="match status" value="1"/>
</dbReference>
<dbReference type="PROSITE" id="PS01007">
    <property type="entry name" value="TRANSPOSASE_MUTATOR"/>
    <property type="match status" value="1"/>
</dbReference>
<dbReference type="GO" id="GO:0006313">
    <property type="term" value="P:DNA transposition"/>
    <property type="evidence" value="ECO:0007669"/>
    <property type="project" value="InterPro"/>
</dbReference>
<gene>
    <name evidence="10" type="ORF">LSALG_LOCUS25773</name>
</gene>
<evidence type="ECO:0000256" key="3">
    <source>
        <dbReference type="ARBA" id="ARBA00022771"/>
    </source>
</evidence>
<protein>
    <recommendedName>
        <fullName evidence="9">SWIM-type domain-containing protein</fullName>
    </recommendedName>
</protein>
<evidence type="ECO:0000256" key="7">
    <source>
        <dbReference type="PROSITE-ProRule" id="PRU00325"/>
    </source>
</evidence>
<dbReference type="Proteomes" id="UP001177003">
    <property type="component" value="Chromosome 5"/>
</dbReference>
<feature type="region of interest" description="Disordered" evidence="8">
    <location>
        <begin position="65"/>
        <end position="95"/>
    </location>
</feature>
<feature type="domain" description="SWIM-type" evidence="9">
    <location>
        <begin position="567"/>
        <end position="599"/>
    </location>
</feature>
<evidence type="ECO:0000256" key="6">
    <source>
        <dbReference type="ARBA" id="ARBA00023172"/>
    </source>
</evidence>
<evidence type="ECO:0000313" key="10">
    <source>
        <dbReference type="EMBL" id="CAI9286353.1"/>
    </source>
</evidence>
<keyword evidence="2" id="KW-0479">Metal-binding</keyword>